<reference evidence="1 2" key="1">
    <citation type="submission" date="2017-11" db="EMBL/GenBank/DDBJ databases">
        <title>Evolution of Phototrophy in the Chloroflexi Phylum Driven by Horizontal Gene Transfer.</title>
        <authorList>
            <person name="Ward L.M."/>
            <person name="Hemp J."/>
            <person name="Shih P.M."/>
            <person name="Mcglynn S.E."/>
            <person name="Fischer W."/>
        </authorList>
    </citation>
    <scope>NUCLEOTIDE SEQUENCE [LARGE SCALE GENOMIC DNA]</scope>
    <source>
        <strain evidence="1">JP3_13</strain>
    </source>
</reference>
<dbReference type="Proteomes" id="UP000229681">
    <property type="component" value="Unassembled WGS sequence"/>
</dbReference>
<organism evidence="1 2">
    <name type="scientific">Candidatus Thermofonsia Clade 1 bacterium</name>
    <dbReference type="NCBI Taxonomy" id="2364210"/>
    <lineage>
        <taxon>Bacteria</taxon>
        <taxon>Bacillati</taxon>
        <taxon>Chloroflexota</taxon>
        <taxon>Candidatus Thermofontia</taxon>
        <taxon>Candidatus Thermofonsia Clade 1</taxon>
    </lineage>
</organism>
<accession>A0A2M8PF56</accession>
<evidence type="ECO:0000313" key="2">
    <source>
        <dbReference type="Proteomes" id="UP000229681"/>
    </source>
</evidence>
<protein>
    <recommendedName>
        <fullName evidence="3">STAS/SEC14 domain-containing protein</fullName>
    </recommendedName>
</protein>
<dbReference type="AlphaFoldDB" id="A0A2M8PF56"/>
<comment type="caution">
    <text evidence="1">The sequence shown here is derived from an EMBL/GenBank/DDBJ whole genome shotgun (WGS) entry which is preliminary data.</text>
</comment>
<name>A0A2M8PF56_9CHLR</name>
<evidence type="ECO:0000313" key="1">
    <source>
        <dbReference type="EMBL" id="PJF36192.1"/>
    </source>
</evidence>
<sequence length="136" mass="15009">MGYSVDWLIKDRLILLNTSGDISIEEIEAIDRDIIQLLEAGQAPVHILADMKELGKFPFDLISMRRAATYLNHPKLGLIMAYGVSRIAASFAQLLTQLAGVRLRFSRDYAEAVTSLAAEDAHIKALLESGKLPAEK</sequence>
<evidence type="ECO:0008006" key="3">
    <source>
        <dbReference type="Google" id="ProtNLM"/>
    </source>
</evidence>
<dbReference type="EMBL" id="PGTM01000072">
    <property type="protein sequence ID" value="PJF36192.1"/>
    <property type="molecule type" value="Genomic_DNA"/>
</dbReference>
<gene>
    <name evidence="1" type="ORF">CUN49_06695</name>
</gene>
<proteinExistence type="predicted"/>